<keyword evidence="17" id="KW-1185">Reference proteome</keyword>
<comment type="subcellular location">
    <subcellularLocation>
        <location evidence="1 15">Cytoplasm</location>
    </subcellularLocation>
</comment>
<dbReference type="GO" id="GO:0008914">
    <property type="term" value="F:leucyl-tRNA--protein transferase activity"/>
    <property type="evidence" value="ECO:0007669"/>
    <property type="project" value="UniProtKB-UniRule"/>
</dbReference>
<evidence type="ECO:0000256" key="15">
    <source>
        <dbReference type="HAMAP-Rule" id="MF_00688"/>
    </source>
</evidence>
<evidence type="ECO:0000256" key="14">
    <source>
        <dbReference type="ARBA" id="ARBA00083640"/>
    </source>
</evidence>
<dbReference type="Pfam" id="PF03588">
    <property type="entry name" value="Leu_Phe_trans"/>
    <property type="match status" value="1"/>
</dbReference>
<evidence type="ECO:0000256" key="5">
    <source>
        <dbReference type="ARBA" id="ARBA00050607"/>
    </source>
</evidence>
<dbReference type="Proteomes" id="UP000596092">
    <property type="component" value="Chromosome"/>
</dbReference>
<comment type="similarity">
    <text evidence="9 15">Belongs to the L/F-transferase family.</text>
</comment>
<dbReference type="KEGG" id="dog:HP555_00635"/>
<evidence type="ECO:0000256" key="8">
    <source>
        <dbReference type="ARBA" id="ARBA00054043"/>
    </source>
</evidence>
<evidence type="ECO:0000256" key="9">
    <source>
        <dbReference type="ARBA" id="ARBA00061535"/>
    </source>
</evidence>
<dbReference type="FunFam" id="3.30.70.3550:FF:000001">
    <property type="entry name" value="Leucyl/phenylalanyl-tRNA--protein transferase"/>
    <property type="match status" value="1"/>
</dbReference>
<comment type="catalytic activity">
    <reaction evidence="6 15">
        <text>N-terminal L-arginyl-[protein] + L-leucyl-tRNA(Leu) = N-terminal L-leucyl-L-arginyl-[protein] + tRNA(Leu) + H(+)</text>
        <dbReference type="Rhea" id="RHEA:50416"/>
        <dbReference type="Rhea" id="RHEA-COMP:9613"/>
        <dbReference type="Rhea" id="RHEA-COMP:9622"/>
        <dbReference type="Rhea" id="RHEA-COMP:12672"/>
        <dbReference type="Rhea" id="RHEA-COMP:12673"/>
        <dbReference type="ChEBI" id="CHEBI:15378"/>
        <dbReference type="ChEBI" id="CHEBI:64719"/>
        <dbReference type="ChEBI" id="CHEBI:78442"/>
        <dbReference type="ChEBI" id="CHEBI:78494"/>
        <dbReference type="ChEBI" id="CHEBI:133044"/>
        <dbReference type="EC" id="2.3.2.6"/>
    </reaction>
</comment>
<reference evidence="16 17" key="1">
    <citation type="submission" date="2020-05" db="EMBL/GenBank/DDBJ databases">
        <title>Complete genome of Desulfobulbus oligotrophicus.</title>
        <authorList>
            <person name="Podar M."/>
        </authorList>
    </citation>
    <scope>NUCLEOTIDE SEQUENCE [LARGE SCALE GENOMIC DNA]</scope>
    <source>
        <strain evidence="16 17">Prop6</strain>
    </source>
</reference>
<accession>A0A7T5VAT2</accession>
<evidence type="ECO:0000256" key="2">
    <source>
        <dbReference type="ARBA" id="ARBA00022490"/>
    </source>
</evidence>
<dbReference type="GO" id="GO:0030163">
    <property type="term" value="P:protein catabolic process"/>
    <property type="evidence" value="ECO:0007669"/>
    <property type="project" value="UniProtKB-UniRule"/>
</dbReference>
<evidence type="ECO:0000256" key="11">
    <source>
        <dbReference type="ARBA" id="ARBA00074372"/>
    </source>
</evidence>
<keyword evidence="4 15" id="KW-0012">Acyltransferase</keyword>
<dbReference type="HAMAP" id="MF_00688">
    <property type="entry name" value="Leu_Phe_trans"/>
    <property type="match status" value="1"/>
</dbReference>
<comment type="catalytic activity">
    <reaction evidence="5 15">
        <text>L-phenylalanyl-tRNA(Phe) + an N-terminal L-alpha-aminoacyl-[protein] = an N-terminal L-phenylalanyl-L-alpha-aminoacyl-[protein] + tRNA(Phe)</text>
        <dbReference type="Rhea" id="RHEA:43632"/>
        <dbReference type="Rhea" id="RHEA-COMP:9668"/>
        <dbReference type="Rhea" id="RHEA-COMP:9699"/>
        <dbReference type="Rhea" id="RHEA-COMP:10636"/>
        <dbReference type="Rhea" id="RHEA-COMP:10637"/>
        <dbReference type="ChEBI" id="CHEBI:78442"/>
        <dbReference type="ChEBI" id="CHEBI:78531"/>
        <dbReference type="ChEBI" id="CHEBI:78597"/>
        <dbReference type="ChEBI" id="CHEBI:83561"/>
        <dbReference type="EC" id="2.3.2.6"/>
    </reaction>
</comment>
<dbReference type="RefSeq" id="WP_199263304.1">
    <property type="nucleotide sequence ID" value="NZ_CP054140.1"/>
</dbReference>
<dbReference type="EC" id="2.3.2.6" evidence="10 15"/>
<protein>
    <recommendedName>
        <fullName evidence="11 15">Leucyl/phenylalanyl-tRNA--protein transferase</fullName>
        <ecNumber evidence="10 15">2.3.2.6</ecNumber>
    </recommendedName>
    <alternativeName>
        <fullName evidence="12 15">L/F-transferase</fullName>
    </alternativeName>
    <alternativeName>
        <fullName evidence="13 15">Leucyltransferase</fullName>
    </alternativeName>
    <alternativeName>
        <fullName evidence="14 15">Phenyalanyltransferase</fullName>
    </alternativeName>
</protein>
<dbReference type="NCBIfam" id="TIGR00667">
    <property type="entry name" value="aat"/>
    <property type="match status" value="1"/>
</dbReference>
<evidence type="ECO:0000256" key="4">
    <source>
        <dbReference type="ARBA" id="ARBA00023315"/>
    </source>
</evidence>
<evidence type="ECO:0000256" key="13">
    <source>
        <dbReference type="ARBA" id="ARBA00077165"/>
    </source>
</evidence>
<sequence length="232" mass="26053">MPVFRLIDEPVFPSPDLAEPDGLLAVGGDLEPIRLLTAYSQGIFPWFSQGDPILWWSPAPRLVLFPEEFHLPKRLRRTIRSGIFTVSADTAFAEVVDGCATSPARLDQGTWITPEIQEAYNRLHELGFAHSIECRHKGQLAGGLYGVCLDRVFFGESMFTRIPDASKVALAYLVQHALLTGIAMIDCQMTTEHLLRFGARELSRKVFQTQLHRLIDHCRPQPKWLITSATGK</sequence>
<comment type="catalytic activity">
    <reaction evidence="7 15">
        <text>N-terminal L-lysyl-[protein] + L-leucyl-tRNA(Leu) = N-terminal L-leucyl-L-lysyl-[protein] + tRNA(Leu) + H(+)</text>
        <dbReference type="Rhea" id="RHEA:12340"/>
        <dbReference type="Rhea" id="RHEA-COMP:9613"/>
        <dbReference type="Rhea" id="RHEA-COMP:9622"/>
        <dbReference type="Rhea" id="RHEA-COMP:12670"/>
        <dbReference type="Rhea" id="RHEA-COMP:12671"/>
        <dbReference type="ChEBI" id="CHEBI:15378"/>
        <dbReference type="ChEBI" id="CHEBI:65249"/>
        <dbReference type="ChEBI" id="CHEBI:78442"/>
        <dbReference type="ChEBI" id="CHEBI:78494"/>
        <dbReference type="ChEBI" id="CHEBI:133043"/>
        <dbReference type="EC" id="2.3.2.6"/>
    </reaction>
</comment>
<evidence type="ECO:0000256" key="1">
    <source>
        <dbReference type="ARBA" id="ARBA00004496"/>
    </source>
</evidence>
<dbReference type="AlphaFoldDB" id="A0A7T5VAT2"/>
<evidence type="ECO:0000313" key="17">
    <source>
        <dbReference type="Proteomes" id="UP000596092"/>
    </source>
</evidence>
<evidence type="ECO:0000313" key="16">
    <source>
        <dbReference type="EMBL" id="QQG64470.1"/>
    </source>
</evidence>
<dbReference type="Gene3D" id="3.30.70.3550">
    <property type="entry name" value="Leucyl/phenylalanyl-tRNA-protein transferase, N-terminal domain"/>
    <property type="match status" value="1"/>
</dbReference>
<dbReference type="PANTHER" id="PTHR30098">
    <property type="entry name" value="LEUCYL/PHENYLALANYL-TRNA--PROTEIN TRANSFERASE"/>
    <property type="match status" value="1"/>
</dbReference>
<proteinExistence type="inferred from homology"/>
<evidence type="ECO:0000256" key="12">
    <source>
        <dbReference type="ARBA" id="ARBA00077136"/>
    </source>
</evidence>
<keyword evidence="3 15" id="KW-0808">Transferase</keyword>
<dbReference type="InterPro" id="IPR004616">
    <property type="entry name" value="Leu/Phe-tRNA_Trfase"/>
</dbReference>
<evidence type="ECO:0000256" key="10">
    <source>
        <dbReference type="ARBA" id="ARBA00066767"/>
    </source>
</evidence>
<dbReference type="GO" id="GO:0005737">
    <property type="term" value="C:cytoplasm"/>
    <property type="evidence" value="ECO:0007669"/>
    <property type="project" value="UniProtKB-SubCell"/>
</dbReference>
<dbReference type="InterPro" id="IPR016181">
    <property type="entry name" value="Acyl_CoA_acyltransferase"/>
</dbReference>
<organism evidence="16 17">
    <name type="scientific">Desulfobulbus oligotrophicus</name>
    <dbReference type="NCBI Taxonomy" id="1909699"/>
    <lineage>
        <taxon>Bacteria</taxon>
        <taxon>Pseudomonadati</taxon>
        <taxon>Thermodesulfobacteriota</taxon>
        <taxon>Desulfobulbia</taxon>
        <taxon>Desulfobulbales</taxon>
        <taxon>Desulfobulbaceae</taxon>
        <taxon>Desulfobulbus</taxon>
    </lineage>
</organism>
<evidence type="ECO:0000256" key="6">
    <source>
        <dbReference type="ARBA" id="ARBA00050652"/>
    </source>
</evidence>
<name>A0A7T5VAT2_9BACT</name>
<evidence type="ECO:0000256" key="7">
    <source>
        <dbReference type="ARBA" id="ARBA00051538"/>
    </source>
</evidence>
<gene>
    <name evidence="15" type="primary">aat</name>
    <name evidence="16" type="ORF">HP555_00635</name>
</gene>
<dbReference type="EMBL" id="CP054140">
    <property type="protein sequence ID" value="QQG64470.1"/>
    <property type="molecule type" value="Genomic_DNA"/>
</dbReference>
<dbReference type="InterPro" id="IPR042203">
    <property type="entry name" value="Leu/Phe-tRNA_Trfase_C"/>
</dbReference>
<keyword evidence="2 15" id="KW-0963">Cytoplasm</keyword>
<dbReference type="Gene3D" id="3.40.630.70">
    <property type="entry name" value="Leucyl/phenylalanyl-tRNA-protein transferase, C-terminal domain"/>
    <property type="match status" value="1"/>
</dbReference>
<evidence type="ECO:0000256" key="3">
    <source>
        <dbReference type="ARBA" id="ARBA00022679"/>
    </source>
</evidence>
<dbReference type="InterPro" id="IPR042221">
    <property type="entry name" value="Leu/Phe-tRNA_Trfase_N"/>
</dbReference>
<dbReference type="SUPFAM" id="SSF55729">
    <property type="entry name" value="Acyl-CoA N-acyltransferases (Nat)"/>
    <property type="match status" value="1"/>
</dbReference>
<comment type="function">
    <text evidence="8 15">Functions in the N-end rule pathway of protein degradation where it conjugates Leu, Phe and, less efficiently, Met from aminoacyl-tRNAs to the N-termini of proteins containing an N-terminal arginine or lysine.</text>
</comment>
<dbReference type="PANTHER" id="PTHR30098:SF2">
    <property type="entry name" value="LEUCYL_PHENYLALANYL-TRNA--PROTEIN TRANSFERASE"/>
    <property type="match status" value="1"/>
</dbReference>